<dbReference type="GO" id="GO:0005524">
    <property type="term" value="F:ATP binding"/>
    <property type="evidence" value="ECO:0007669"/>
    <property type="project" value="UniProtKB-KW"/>
</dbReference>
<feature type="binding site" evidence="2">
    <location>
        <begin position="79"/>
        <end position="80"/>
    </location>
    <ligand>
        <name>ATP</name>
        <dbReference type="ChEBI" id="CHEBI:30616"/>
    </ligand>
</feature>
<dbReference type="GO" id="GO:0016779">
    <property type="term" value="F:nucleotidyltransferase activity"/>
    <property type="evidence" value="ECO:0007669"/>
    <property type="project" value="UniProtKB-KW"/>
</dbReference>
<accession>A0A1Y6HB95</accession>
<dbReference type="PANTHER" id="PTHR13504:SF35">
    <property type="entry name" value="PROTEIN ADENYLYLTRANSFERASE SOFIC"/>
    <property type="match status" value="1"/>
</dbReference>
<dbReference type="Pfam" id="PF21248">
    <property type="entry name" value="SoFic-like_C"/>
    <property type="match status" value="1"/>
</dbReference>
<keyword evidence="2" id="KW-0547">Nucleotide-binding</keyword>
<dbReference type="Pfam" id="PF02661">
    <property type="entry name" value="Fic"/>
    <property type="match status" value="1"/>
</dbReference>
<dbReference type="EMBL" id="LT853885">
    <property type="protein sequence ID" value="SMR01762.1"/>
    <property type="molecule type" value="Genomic_DNA"/>
</dbReference>
<keyword evidence="4" id="KW-0548">Nucleotidyltransferase</keyword>
<keyword evidence="6" id="KW-1185">Reference proteome</keyword>
<feature type="active site" evidence="1">
    <location>
        <position position="37"/>
    </location>
</feature>
<dbReference type="Proteomes" id="UP000195877">
    <property type="component" value="Chromosome 1"/>
</dbReference>
<dbReference type="InterPro" id="IPR040198">
    <property type="entry name" value="Fido_containing"/>
</dbReference>
<reference evidence="4 6" key="1">
    <citation type="submission" date="2017-05" db="EMBL/GenBank/DDBJ databases">
        <authorList>
            <person name="Blom J."/>
        </authorList>
    </citation>
    <scope>NUCLEOTIDE SEQUENCE [LARGE SCALE GENOMIC DNA]</scope>
    <source>
        <strain evidence="4">PD885</strain>
    </source>
</reference>
<dbReference type="InterPro" id="IPR003812">
    <property type="entry name" value="Fido"/>
</dbReference>
<gene>
    <name evidence="5" type="ORF">PD5205_00442</name>
    <name evidence="4" type="ORF">PD885_03567</name>
</gene>
<evidence type="ECO:0000256" key="2">
    <source>
        <dbReference type="PIRSR" id="PIRSR640198-2"/>
    </source>
</evidence>
<feature type="domain" description="Fido" evidence="3">
    <location>
        <begin position="1"/>
        <end position="101"/>
    </location>
</feature>
<dbReference type="Gene3D" id="1.10.3290.10">
    <property type="entry name" value="Fido-like domain"/>
    <property type="match status" value="1"/>
</dbReference>
<organism evidence="5 7">
    <name type="scientific">Xanthomonas fragariae</name>
    <dbReference type="NCBI Taxonomy" id="48664"/>
    <lineage>
        <taxon>Bacteria</taxon>
        <taxon>Pseudomonadati</taxon>
        <taxon>Pseudomonadota</taxon>
        <taxon>Gammaproteobacteria</taxon>
        <taxon>Lysobacterales</taxon>
        <taxon>Lysobacteraceae</taxon>
        <taxon>Xanthomonas</taxon>
    </lineage>
</organism>
<dbReference type="EC" id="2.7.7.-" evidence="4"/>
<dbReference type="EMBL" id="LT853882">
    <property type="protein sequence ID" value="SMR00788.1"/>
    <property type="molecule type" value="Genomic_DNA"/>
</dbReference>
<dbReference type="SUPFAM" id="SSF140931">
    <property type="entry name" value="Fic-like"/>
    <property type="match status" value="1"/>
</dbReference>
<dbReference type="InterPro" id="IPR036597">
    <property type="entry name" value="Fido-like_dom_sf"/>
</dbReference>
<evidence type="ECO:0000313" key="4">
    <source>
        <dbReference type="EMBL" id="SMR00788.1"/>
    </source>
</evidence>
<sequence length="185" mass="21185">MLLRDKMANWERFIHENTDVDPLISLAVAHYQFEAIHPFTDGNGRTGRVLNLLMLIEQGLLDLPVLYLSHYIIRHRSDYYRLLLDVTRHGYWAEWIHYMLAAVAETAAWTTAKIEAIGGLEAQARDHAPKAYSCELVEVIFNQPYCRIQSVVEVVGVIRPGFPRHLKAMENGQFGGVYEQQAVYG</sequence>
<keyword evidence="2" id="KW-0067">ATP-binding</keyword>
<dbReference type="Proteomes" id="UP000195953">
    <property type="component" value="Chromosome 1"/>
</dbReference>
<proteinExistence type="predicted"/>
<evidence type="ECO:0000313" key="7">
    <source>
        <dbReference type="Proteomes" id="UP000195953"/>
    </source>
</evidence>
<dbReference type="PANTHER" id="PTHR13504">
    <property type="entry name" value="FIDO DOMAIN-CONTAINING PROTEIN DDB_G0283145"/>
    <property type="match status" value="1"/>
</dbReference>
<keyword evidence="4" id="KW-0808">Transferase</keyword>
<evidence type="ECO:0000256" key="1">
    <source>
        <dbReference type="PIRSR" id="PIRSR640198-1"/>
    </source>
</evidence>
<reference evidence="5 7" key="2">
    <citation type="submission" date="2017-05" db="EMBL/GenBank/DDBJ databases">
        <authorList>
            <person name="Song R."/>
            <person name="Chenine A.L."/>
            <person name="Ruprecht R.M."/>
        </authorList>
    </citation>
    <scope>NUCLEOTIDE SEQUENCE [LARGE SCALE GENOMIC DNA]</scope>
    <source>
        <strain evidence="5">PD5205</strain>
    </source>
</reference>
<dbReference type="AlphaFoldDB" id="A0A1Y6HB95"/>
<name>A0A1Y6HB95_9XANT</name>
<dbReference type="PROSITE" id="PS51459">
    <property type="entry name" value="FIDO"/>
    <property type="match status" value="1"/>
</dbReference>
<dbReference type="InterPro" id="IPR048770">
    <property type="entry name" value="SoFic-like_C"/>
</dbReference>
<feature type="binding site" evidence="2">
    <location>
        <begin position="41"/>
        <end position="48"/>
    </location>
    <ligand>
        <name>ATP</name>
        <dbReference type="ChEBI" id="CHEBI:30616"/>
    </ligand>
</feature>
<evidence type="ECO:0000313" key="6">
    <source>
        <dbReference type="Proteomes" id="UP000195877"/>
    </source>
</evidence>
<protein>
    <submittedName>
        <fullName evidence="4">Adenosine monophosphate-protein transferase SoFic</fullName>
        <ecNumber evidence="4">2.7.7.-</ecNumber>
    </submittedName>
    <submittedName>
        <fullName evidence="5">Fic protein family protein</fullName>
    </submittedName>
</protein>
<evidence type="ECO:0000259" key="3">
    <source>
        <dbReference type="PROSITE" id="PS51459"/>
    </source>
</evidence>
<evidence type="ECO:0000313" key="5">
    <source>
        <dbReference type="EMBL" id="SMR01762.1"/>
    </source>
</evidence>